<accession>A0A5B9R1T9</accession>
<protein>
    <submittedName>
        <fullName evidence="2">Uncharacterized protein</fullName>
    </submittedName>
</protein>
<dbReference type="RefSeq" id="WP_148080202.1">
    <property type="nucleotide sequence ID" value="NZ_CP042914.1"/>
</dbReference>
<gene>
    <name evidence="1" type="ORF">UC8_20790</name>
    <name evidence="2" type="ORF">UC8_21870</name>
</gene>
<organism evidence="2 3">
    <name type="scientific">Roseimaritima ulvae</name>
    <dbReference type="NCBI Taxonomy" id="980254"/>
    <lineage>
        <taxon>Bacteria</taxon>
        <taxon>Pseudomonadati</taxon>
        <taxon>Planctomycetota</taxon>
        <taxon>Planctomycetia</taxon>
        <taxon>Pirellulales</taxon>
        <taxon>Pirellulaceae</taxon>
        <taxon>Roseimaritima</taxon>
    </lineage>
</organism>
<name>A0A5B9R1T9_9BACT</name>
<sequence>MAVCCYCHSLIGDSAKQCFTCGWDWHDPMQPTQRGSVSWERLGIKVGHDYVVELCESFEGARYTQFRNADEEPSDPHYMTETEAIDGTRLMEFGLNDYVNRLFLKNGDAFSFGADGQWMTTASYERLSDRKTPVWSGGTSNLLSHQAACDAASDHGKTIGLAAFTVIDAILLDEKGSPVWHVILEFDNKDDDDWIAFSPVKSVQVDAVTGAASSIMSL</sequence>
<proteinExistence type="predicted"/>
<dbReference type="AlphaFoldDB" id="A0A5B9R1T9"/>
<keyword evidence="3" id="KW-1185">Reference proteome</keyword>
<dbReference type="EMBL" id="CP042914">
    <property type="protein sequence ID" value="QEG40181.1"/>
    <property type="molecule type" value="Genomic_DNA"/>
</dbReference>
<dbReference type="KEGG" id="rul:UC8_20790"/>
<evidence type="ECO:0000313" key="3">
    <source>
        <dbReference type="Proteomes" id="UP000325286"/>
    </source>
</evidence>
<reference evidence="2 3" key="1">
    <citation type="submission" date="2019-08" db="EMBL/GenBank/DDBJ databases">
        <title>Deep-cultivation of Planctomycetes and their phenomic and genomic characterization uncovers novel biology.</title>
        <authorList>
            <person name="Wiegand S."/>
            <person name="Jogler M."/>
            <person name="Boedeker C."/>
            <person name="Pinto D."/>
            <person name="Vollmers J."/>
            <person name="Rivas-Marin E."/>
            <person name="Kohn T."/>
            <person name="Peeters S.H."/>
            <person name="Heuer A."/>
            <person name="Rast P."/>
            <person name="Oberbeckmann S."/>
            <person name="Bunk B."/>
            <person name="Jeske O."/>
            <person name="Meyerdierks A."/>
            <person name="Storesund J.E."/>
            <person name="Kallscheuer N."/>
            <person name="Luecker S."/>
            <person name="Lage O.M."/>
            <person name="Pohl T."/>
            <person name="Merkel B.J."/>
            <person name="Hornburger P."/>
            <person name="Mueller R.-W."/>
            <person name="Bruemmer F."/>
            <person name="Labrenz M."/>
            <person name="Spormann A.M."/>
            <person name="Op den Camp H."/>
            <person name="Overmann J."/>
            <person name="Amann R."/>
            <person name="Jetten M.S.M."/>
            <person name="Mascher T."/>
            <person name="Medema M.H."/>
            <person name="Devos D.P."/>
            <person name="Kaster A.-K."/>
            <person name="Ovreas L."/>
            <person name="Rohde M."/>
            <person name="Galperin M.Y."/>
            <person name="Jogler C."/>
        </authorList>
    </citation>
    <scope>NUCLEOTIDE SEQUENCE [LARGE SCALE GENOMIC DNA]</scope>
    <source>
        <strain evidence="2 3">UC8</strain>
    </source>
</reference>
<evidence type="ECO:0000313" key="2">
    <source>
        <dbReference type="EMBL" id="QEG40181.1"/>
    </source>
</evidence>
<dbReference type="Proteomes" id="UP000325286">
    <property type="component" value="Chromosome"/>
</dbReference>
<dbReference type="KEGG" id="rul:UC8_21870"/>
<dbReference type="EMBL" id="CP042914">
    <property type="protein sequence ID" value="QEG40075.1"/>
    <property type="molecule type" value="Genomic_DNA"/>
</dbReference>
<evidence type="ECO:0000313" key="1">
    <source>
        <dbReference type="EMBL" id="QEG40075.1"/>
    </source>
</evidence>